<dbReference type="Proteomes" id="UP000018291">
    <property type="component" value="Unassembled WGS sequence"/>
</dbReference>
<organism evidence="3 4">
    <name type="scientific">Candidatus Neomicrothrix parvicella RN1</name>
    <dbReference type="NCBI Taxonomy" id="1229780"/>
    <lineage>
        <taxon>Bacteria</taxon>
        <taxon>Bacillati</taxon>
        <taxon>Actinomycetota</taxon>
        <taxon>Acidimicrobiia</taxon>
        <taxon>Acidimicrobiales</taxon>
        <taxon>Microthrixaceae</taxon>
        <taxon>Candidatus Neomicrothrix</taxon>
    </lineage>
</organism>
<comment type="caution">
    <text evidence="3">The sequence shown here is derived from an EMBL/GenBank/DDBJ whole genome shotgun (WGS) entry which is preliminary data.</text>
</comment>
<feature type="compositionally biased region" description="Polar residues" evidence="1">
    <location>
        <begin position="53"/>
        <end position="68"/>
    </location>
</feature>
<dbReference type="PROSITE" id="PS51677">
    <property type="entry name" value="NODB"/>
    <property type="match status" value="1"/>
</dbReference>
<dbReference type="STRING" id="1229780.BN381_150143"/>
<name>R4YXR2_9ACTN</name>
<dbReference type="OrthoDB" id="9763050at2"/>
<dbReference type="eggNOG" id="COG0726">
    <property type="taxonomic scope" value="Bacteria"/>
</dbReference>
<gene>
    <name evidence="3" type="ORF">BN381_150143</name>
</gene>
<dbReference type="InterPro" id="IPR011330">
    <property type="entry name" value="Glyco_hydro/deAcase_b/a-brl"/>
</dbReference>
<feature type="region of interest" description="Disordered" evidence="1">
    <location>
        <begin position="48"/>
        <end position="68"/>
    </location>
</feature>
<dbReference type="GO" id="GO:0005975">
    <property type="term" value="P:carbohydrate metabolic process"/>
    <property type="evidence" value="ECO:0007669"/>
    <property type="project" value="InterPro"/>
</dbReference>
<evidence type="ECO:0000259" key="2">
    <source>
        <dbReference type="PROSITE" id="PS51677"/>
    </source>
</evidence>
<protein>
    <submittedName>
        <fullName evidence="3">Putative Chitin deacetylase</fullName>
        <ecNumber evidence="3">3.5.1.41</ecNumber>
    </submittedName>
</protein>
<feature type="domain" description="NodB homology" evidence="2">
    <location>
        <begin position="139"/>
        <end position="318"/>
    </location>
</feature>
<dbReference type="CDD" id="cd10917">
    <property type="entry name" value="CE4_NodB_like_6s_7s"/>
    <property type="match status" value="1"/>
</dbReference>
<dbReference type="GO" id="GO:0004099">
    <property type="term" value="F:chitin deacetylase activity"/>
    <property type="evidence" value="ECO:0007669"/>
    <property type="project" value="UniProtKB-EC"/>
</dbReference>
<dbReference type="Pfam" id="PF01522">
    <property type="entry name" value="Polysacc_deac_1"/>
    <property type="match status" value="1"/>
</dbReference>
<feature type="region of interest" description="Disordered" evidence="1">
    <location>
        <begin position="329"/>
        <end position="351"/>
    </location>
</feature>
<accession>R4YXR2</accession>
<dbReference type="HOGENOM" id="CLU_789122_0_0_11"/>
<keyword evidence="4" id="KW-1185">Reference proteome</keyword>
<dbReference type="AlphaFoldDB" id="R4YXR2"/>
<dbReference type="Gene3D" id="3.20.20.370">
    <property type="entry name" value="Glycoside hydrolase/deacetylase"/>
    <property type="match status" value="1"/>
</dbReference>
<dbReference type="EMBL" id="CANL01000007">
    <property type="protein sequence ID" value="CCM63030.1"/>
    <property type="molecule type" value="Genomic_DNA"/>
</dbReference>
<keyword evidence="3" id="KW-0378">Hydrolase</keyword>
<dbReference type="InterPro" id="IPR002509">
    <property type="entry name" value="NODB_dom"/>
</dbReference>
<evidence type="ECO:0000256" key="1">
    <source>
        <dbReference type="SAM" id="MobiDB-lite"/>
    </source>
</evidence>
<dbReference type="EC" id="3.5.1.41" evidence="3"/>
<evidence type="ECO:0000313" key="3">
    <source>
        <dbReference type="EMBL" id="CCM63030.1"/>
    </source>
</evidence>
<evidence type="ECO:0000313" key="4">
    <source>
        <dbReference type="Proteomes" id="UP000018291"/>
    </source>
</evidence>
<sequence length="351" mass="36667">MMNRSPNHSDGQSLSQGSASFPVAKVGVALVAVAALVFGGWRGIERQAERSDSTGQAGAATLQTPRSSSAATWPQSFVVTPVSTALKQKAAADQAAAAAAATTIPALPQRGAWDELAPVPGSEVHDVSSLPALSKELAPVVVLTFDDGPGPQTAAILDILQREQVTASFFMLGSQVRERPEDARAVAAAGFPIGSHTMDHKDLATLTPYEVEREIRDSTSAINEVVGKGTVQCMRAPYGSFNDETLGVAKEQSLGLVGWDVDTEDWKVRDSARILARATMPGHRQLILMHDAGGNRDATVAALPQIIARYKAQGARFISLCGSELDGGNATTEAPVVASPVTTAPKPPTLG</sequence>
<dbReference type="InterPro" id="IPR050248">
    <property type="entry name" value="Polysacc_deacetylase_ArnD"/>
</dbReference>
<dbReference type="SUPFAM" id="SSF88713">
    <property type="entry name" value="Glycoside hydrolase/deacetylase"/>
    <property type="match status" value="1"/>
</dbReference>
<proteinExistence type="predicted"/>
<reference evidence="3 4" key="1">
    <citation type="journal article" date="2013" name="ISME J.">
        <title>Metabolic model for the filamentous 'Candidatus Microthrix parvicella' based on genomic and metagenomic analyses.</title>
        <authorList>
            <person name="Jon McIlroy S."/>
            <person name="Kristiansen R."/>
            <person name="Albertsen M."/>
            <person name="Michael Karst S."/>
            <person name="Rossetti S."/>
            <person name="Lund Nielsen J."/>
            <person name="Tandoi V."/>
            <person name="James Seviour R."/>
            <person name="Nielsen P.H."/>
        </authorList>
    </citation>
    <scope>NUCLEOTIDE SEQUENCE [LARGE SCALE GENOMIC DNA]</scope>
    <source>
        <strain evidence="3 4">RN1</strain>
    </source>
</reference>
<dbReference type="PANTHER" id="PTHR10587">
    <property type="entry name" value="GLYCOSYL TRANSFERASE-RELATED"/>
    <property type="match status" value="1"/>
</dbReference>